<keyword evidence="7 9" id="KW-0472">Membrane</keyword>
<feature type="region of interest" description="Disordered" evidence="8">
    <location>
        <begin position="42"/>
        <end position="61"/>
    </location>
</feature>
<reference evidence="12" key="1">
    <citation type="submission" date="2021-01" db="EMBL/GenBank/DDBJ databases">
        <authorList>
            <person name="Corre E."/>
            <person name="Pelletier E."/>
            <person name="Niang G."/>
            <person name="Scheremetjew M."/>
            <person name="Finn R."/>
            <person name="Kale V."/>
            <person name="Holt S."/>
            <person name="Cochrane G."/>
            <person name="Meng A."/>
            <person name="Brown T."/>
            <person name="Cohen L."/>
        </authorList>
    </citation>
    <scope>NUCLEOTIDE SEQUENCE</scope>
    <source>
        <strain evidence="12">CCCM811</strain>
    </source>
</reference>
<name>A0A7S3YYG5_9EUKA</name>
<dbReference type="SUPFAM" id="SSF52540">
    <property type="entry name" value="P-loop containing nucleoside triphosphate hydrolases"/>
    <property type="match status" value="1"/>
</dbReference>
<dbReference type="InterPro" id="IPR017871">
    <property type="entry name" value="ABC_transporter-like_CS"/>
</dbReference>
<evidence type="ECO:0000256" key="8">
    <source>
        <dbReference type="SAM" id="MobiDB-lite"/>
    </source>
</evidence>
<dbReference type="PROSITE" id="PS50929">
    <property type="entry name" value="ABC_TM1F"/>
    <property type="match status" value="1"/>
</dbReference>
<comment type="subcellular location">
    <subcellularLocation>
        <location evidence="1">Mitochondrion membrane</location>
        <topology evidence="1">Multi-pass membrane protein</topology>
    </subcellularLocation>
</comment>
<dbReference type="EMBL" id="HBIV01024724">
    <property type="protein sequence ID" value="CAE0666126.1"/>
    <property type="molecule type" value="Transcribed_RNA"/>
</dbReference>
<keyword evidence="4" id="KW-0547">Nucleotide-binding</keyword>
<evidence type="ECO:0000256" key="7">
    <source>
        <dbReference type="ARBA" id="ARBA00023136"/>
    </source>
</evidence>
<dbReference type="Pfam" id="PF00664">
    <property type="entry name" value="ABC_membrane"/>
    <property type="match status" value="1"/>
</dbReference>
<protein>
    <submittedName>
        <fullName evidence="12">Uncharacterized protein</fullName>
    </submittedName>
</protein>
<dbReference type="InterPro" id="IPR036640">
    <property type="entry name" value="ABC1_TM_sf"/>
</dbReference>
<dbReference type="PANTHER" id="PTHR24221">
    <property type="entry name" value="ATP-BINDING CASSETTE SUB-FAMILY B"/>
    <property type="match status" value="1"/>
</dbReference>
<feature type="domain" description="ABC transmembrane type-1" evidence="11">
    <location>
        <begin position="122"/>
        <end position="411"/>
    </location>
</feature>
<evidence type="ECO:0000259" key="11">
    <source>
        <dbReference type="PROSITE" id="PS50929"/>
    </source>
</evidence>
<feature type="region of interest" description="Disordered" evidence="8">
    <location>
        <begin position="682"/>
        <end position="716"/>
    </location>
</feature>
<evidence type="ECO:0000313" key="12">
    <source>
        <dbReference type="EMBL" id="CAE0666126.1"/>
    </source>
</evidence>
<dbReference type="Gene3D" id="3.40.50.300">
    <property type="entry name" value="P-loop containing nucleotide triphosphate hydrolases"/>
    <property type="match status" value="1"/>
</dbReference>
<feature type="domain" description="ABC transporter" evidence="10">
    <location>
        <begin position="444"/>
        <end position="678"/>
    </location>
</feature>
<evidence type="ECO:0000256" key="3">
    <source>
        <dbReference type="ARBA" id="ARBA00022692"/>
    </source>
</evidence>
<evidence type="ECO:0000259" key="10">
    <source>
        <dbReference type="PROSITE" id="PS50893"/>
    </source>
</evidence>
<dbReference type="InterPro" id="IPR027417">
    <property type="entry name" value="P-loop_NTPase"/>
</dbReference>
<dbReference type="GO" id="GO:0006879">
    <property type="term" value="P:intracellular iron ion homeostasis"/>
    <property type="evidence" value="ECO:0007669"/>
    <property type="project" value="TreeGrafter"/>
</dbReference>
<dbReference type="GO" id="GO:0140359">
    <property type="term" value="F:ABC-type transporter activity"/>
    <property type="evidence" value="ECO:0007669"/>
    <property type="project" value="InterPro"/>
</dbReference>
<accession>A0A7S3YYG5</accession>
<feature type="region of interest" description="Disordered" evidence="8">
    <location>
        <begin position="1"/>
        <end position="36"/>
    </location>
</feature>
<dbReference type="GO" id="GO:0005524">
    <property type="term" value="F:ATP binding"/>
    <property type="evidence" value="ECO:0007669"/>
    <property type="project" value="UniProtKB-KW"/>
</dbReference>
<keyword evidence="5" id="KW-0067">ATP-binding</keyword>
<dbReference type="GO" id="GO:0005743">
    <property type="term" value="C:mitochondrial inner membrane"/>
    <property type="evidence" value="ECO:0007669"/>
    <property type="project" value="TreeGrafter"/>
</dbReference>
<evidence type="ECO:0000256" key="1">
    <source>
        <dbReference type="ARBA" id="ARBA00004225"/>
    </source>
</evidence>
<dbReference type="InterPro" id="IPR003439">
    <property type="entry name" value="ABC_transporter-like_ATP-bd"/>
</dbReference>
<feature type="transmembrane region" description="Helical" evidence="9">
    <location>
        <begin position="121"/>
        <end position="146"/>
    </location>
</feature>
<proteinExistence type="predicted"/>
<dbReference type="InterPro" id="IPR003593">
    <property type="entry name" value="AAA+_ATPase"/>
</dbReference>
<dbReference type="CDD" id="cd18582">
    <property type="entry name" value="ABC_6TM_ATM1_ABCB7"/>
    <property type="match status" value="1"/>
</dbReference>
<keyword evidence="6 9" id="KW-1133">Transmembrane helix</keyword>
<feature type="compositionally biased region" description="Low complexity" evidence="8">
    <location>
        <begin position="685"/>
        <end position="702"/>
    </location>
</feature>
<dbReference type="PANTHER" id="PTHR24221:SF402">
    <property type="entry name" value="IRON-SULFUR CLUSTERS TRANSPORTER ABCB7, MITOCHONDRIAL"/>
    <property type="match status" value="1"/>
</dbReference>
<dbReference type="Pfam" id="PF00005">
    <property type="entry name" value="ABC_tran"/>
    <property type="match status" value="1"/>
</dbReference>
<dbReference type="SUPFAM" id="SSF90123">
    <property type="entry name" value="ABC transporter transmembrane region"/>
    <property type="match status" value="1"/>
</dbReference>
<evidence type="ECO:0000256" key="9">
    <source>
        <dbReference type="SAM" id="Phobius"/>
    </source>
</evidence>
<dbReference type="InterPro" id="IPR039421">
    <property type="entry name" value="Type_1_exporter"/>
</dbReference>
<dbReference type="AlphaFoldDB" id="A0A7S3YYG5"/>
<dbReference type="InterPro" id="IPR011527">
    <property type="entry name" value="ABC1_TM_dom"/>
</dbReference>
<dbReference type="SMART" id="SM00382">
    <property type="entry name" value="AAA"/>
    <property type="match status" value="1"/>
</dbReference>
<feature type="transmembrane region" description="Helical" evidence="9">
    <location>
        <begin position="158"/>
        <end position="181"/>
    </location>
</feature>
<dbReference type="PROSITE" id="PS50893">
    <property type="entry name" value="ABC_TRANSPORTER_2"/>
    <property type="match status" value="1"/>
</dbReference>
<keyword evidence="3 9" id="KW-0812">Transmembrane</keyword>
<evidence type="ECO:0000256" key="6">
    <source>
        <dbReference type="ARBA" id="ARBA00022989"/>
    </source>
</evidence>
<organism evidence="12">
    <name type="scientific">Lotharella globosa</name>
    <dbReference type="NCBI Taxonomy" id="91324"/>
    <lineage>
        <taxon>Eukaryota</taxon>
        <taxon>Sar</taxon>
        <taxon>Rhizaria</taxon>
        <taxon>Cercozoa</taxon>
        <taxon>Chlorarachniophyceae</taxon>
        <taxon>Lotharella</taxon>
    </lineage>
</organism>
<dbReference type="PROSITE" id="PS00211">
    <property type="entry name" value="ABC_TRANSPORTER_1"/>
    <property type="match status" value="1"/>
</dbReference>
<sequence length="716" mass="79119">MPYSSRRAAATSSSASPSFLSSSSSSSSAPPPLTARRGVQTTATTTMHPSSPARWGGARRPGLGQRLRRSVAAFYGAVAAKNSKDLNLVEAGAKDIGGMDMLKVLAKEFWPRNSFRMQMRVVVTMILLLAMKVLGVYIPVIFSKAIDALAQGYSAQDLAVVGAPVALLFAYGIAKITTCAFDQLRSVLFAKVSQEGVRKMSKKTLDNLLYMDYSFHTNRQSGALSKAIDRGHKSLDFVVRAAMFYVFPTLLETFLVANILGHKSGALFSAIATATMTLYVFYSLKLTEWRTKFYRKTNELENQASAQAFDSLLNFETVKYFGNEKQELKRYDAILKDYQASSLKTQTTLAWLNLGQNLIFSTGLTISLILSAKAIMDGTSTIGDITMIQALLMQLSAQLGWVGSLYRELKQGIVDMSTIFKLRTIPRTVQDEQSKDLEVTDGAVRFKDVRFGYKEDRELLKGVDLDIPGGSKVAIVGSTGSGKSTLLKLLIRFFDPWRGSVEIDGQNTKDVSLESLRNNIGVVPQDVVLFNDDIFYNIKYGNINATDEEVFEAAKAANIHDAIMRMPEGYKTRVGERGIKLSGGEKQRLGIARLLLKNPRIVVFDEATSSLDMQTEKAIMDNLAQVTRKRTTLMVAHRLETIKDADKIFVIQEGHVAQVGNHKELLRDKDGLYFQLWSAQKPSEDAPSSSESPSVQHSEVVPAVAKQESVEQVRHR</sequence>
<feature type="compositionally biased region" description="Low complexity" evidence="8">
    <location>
        <begin position="1"/>
        <end position="28"/>
    </location>
</feature>
<gene>
    <name evidence="12" type="ORF">LGLO00237_LOCUS17733</name>
</gene>
<evidence type="ECO:0000256" key="2">
    <source>
        <dbReference type="ARBA" id="ARBA00022448"/>
    </source>
</evidence>
<evidence type="ECO:0000256" key="4">
    <source>
        <dbReference type="ARBA" id="ARBA00022741"/>
    </source>
</evidence>
<dbReference type="GO" id="GO:0016887">
    <property type="term" value="F:ATP hydrolysis activity"/>
    <property type="evidence" value="ECO:0007669"/>
    <property type="project" value="InterPro"/>
</dbReference>
<dbReference type="Gene3D" id="1.20.1560.10">
    <property type="entry name" value="ABC transporter type 1, transmembrane domain"/>
    <property type="match status" value="1"/>
</dbReference>
<feature type="transmembrane region" description="Helical" evidence="9">
    <location>
        <begin position="237"/>
        <end position="260"/>
    </location>
</feature>
<evidence type="ECO:0000256" key="5">
    <source>
        <dbReference type="ARBA" id="ARBA00022840"/>
    </source>
</evidence>
<dbReference type="FunFam" id="3.40.50.300:FF:000186">
    <property type="entry name" value="ATP-binding cassette sub-family B member 7, mitochondrial"/>
    <property type="match status" value="1"/>
</dbReference>
<keyword evidence="2" id="KW-0813">Transport</keyword>
<feature type="transmembrane region" description="Helical" evidence="9">
    <location>
        <begin position="266"/>
        <end position="284"/>
    </location>
</feature>